<name>A0AAV7UI52_PLEWA</name>
<reference evidence="2" key="1">
    <citation type="journal article" date="2022" name="bioRxiv">
        <title>Sequencing and chromosome-scale assembly of the giantPleurodeles waltlgenome.</title>
        <authorList>
            <person name="Brown T."/>
            <person name="Elewa A."/>
            <person name="Iarovenko S."/>
            <person name="Subramanian E."/>
            <person name="Araus A.J."/>
            <person name="Petzold A."/>
            <person name="Susuki M."/>
            <person name="Suzuki K.-i.T."/>
            <person name="Hayashi T."/>
            <person name="Toyoda A."/>
            <person name="Oliveira C."/>
            <person name="Osipova E."/>
            <person name="Leigh N.D."/>
            <person name="Simon A."/>
            <person name="Yun M.H."/>
        </authorList>
    </citation>
    <scope>NUCLEOTIDE SEQUENCE</scope>
    <source>
        <strain evidence="2">20211129_DDA</strain>
        <tissue evidence="2">Liver</tissue>
    </source>
</reference>
<keyword evidence="3" id="KW-1185">Reference proteome</keyword>
<dbReference type="Proteomes" id="UP001066276">
    <property type="component" value="Chromosome 3_1"/>
</dbReference>
<feature type="compositionally biased region" description="Basic residues" evidence="1">
    <location>
        <begin position="11"/>
        <end position="22"/>
    </location>
</feature>
<protein>
    <submittedName>
        <fullName evidence="2">Uncharacterized protein</fullName>
    </submittedName>
</protein>
<evidence type="ECO:0000313" key="3">
    <source>
        <dbReference type="Proteomes" id="UP001066276"/>
    </source>
</evidence>
<comment type="caution">
    <text evidence="2">The sequence shown here is derived from an EMBL/GenBank/DDBJ whole genome shotgun (WGS) entry which is preliminary data.</text>
</comment>
<dbReference type="AlphaFoldDB" id="A0AAV7UI52"/>
<proteinExistence type="predicted"/>
<feature type="compositionally biased region" description="Basic and acidic residues" evidence="1">
    <location>
        <begin position="53"/>
        <end position="65"/>
    </location>
</feature>
<feature type="region of interest" description="Disordered" evidence="1">
    <location>
        <begin position="1"/>
        <end position="101"/>
    </location>
</feature>
<dbReference type="EMBL" id="JANPWB010000005">
    <property type="protein sequence ID" value="KAJ1187298.1"/>
    <property type="molecule type" value="Genomic_DNA"/>
</dbReference>
<evidence type="ECO:0000256" key="1">
    <source>
        <dbReference type="SAM" id="MobiDB-lite"/>
    </source>
</evidence>
<organism evidence="2 3">
    <name type="scientific">Pleurodeles waltl</name>
    <name type="common">Iberian ribbed newt</name>
    <dbReference type="NCBI Taxonomy" id="8319"/>
    <lineage>
        <taxon>Eukaryota</taxon>
        <taxon>Metazoa</taxon>
        <taxon>Chordata</taxon>
        <taxon>Craniata</taxon>
        <taxon>Vertebrata</taxon>
        <taxon>Euteleostomi</taxon>
        <taxon>Amphibia</taxon>
        <taxon>Batrachia</taxon>
        <taxon>Caudata</taxon>
        <taxon>Salamandroidea</taxon>
        <taxon>Salamandridae</taxon>
        <taxon>Pleurodelinae</taxon>
        <taxon>Pleurodeles</taxon>
    </lineage>
</organism>
<sequence>MQQGAATPLSRHLRAGAQRRPRPLGTFPLGRGSAASSIYGVPRTERGPSSLQDPRHTSGPERSRQEGPSARRQLGRRSPVPAAILFSGPIGPRHGNGTRFL</sequence>
<evidence type="ECO:0000313" key="2">
    <source>
        <dbReference type="EMBL" id="KAJ1187298.1"/>
    </source>
</evidence>
<accession>A0AAV7UI52</accession>
<gene>
    <name evidence="2" type="ORF">NDU88_004075</name>
</gene>